<dbReference type="SUPFAM" id="SSF47598">
    <property type="entry name" value="Ribbon-helix-helix"/>
    <property type="match status" value="1"/>
</dbReference>
<proteinExistence type="predicted"/>
<dbReference type="Pfam" id="PF03869">
    <property type="entry name" value="Arc"/>
    <property type="match status" value="1"/>
</dbReference>
<protein>
    <recommendedName>
        <fullName evidence="1">Arc-like DNA binding domain-containing protein</fullName>
    </recommendedName>
</protein>
<dbReference type="EMBL" id="AP018203">
    <property type="protein sequence ID" value="BAY56135.1"/>
    <property type="molecule type" value="Genomic_DNA"/>
</dbReference>
<reference evidence="2 3" key="1">
    <citation type="submission" date="2017-06" db="EMBL/GenBank/DDBJ databases">
        <title>Genome sequencing of cyanobaciteial culture collection at National Institute for Environmental Studies (NIES).</title>
        <authorList>
            <person name="Hirose Y."/>
            <person name="Shimura Y."/>
            <person name="Fujisawa T."/>
            <person name="Nakamura Y."/>
            <person name="Kawachi M."/>
        </authorList>
    </citation>
    <scope>NUCLEOTIDE SEQUENCE [LARGE SCALE GENOMIC DNA]</scope>
    <source>
        <strain evidence="2 3">NIES-2135</strain>
    </source>
</reference>
<keyword evidence="3" id="KW-1185">Reference proteome</keyword>
<evidence type="ECO:0000313" key="2">
    <source>
        <dbReference type="EMBL" id="BAY56135.1"/>
    </source>
</evidence>
<organism evidence="2 3">
    <name type="scientific">Leptolyngbya boryana NIES-2135</name>
    <dbReference type="NCBI Taxonomy" id="1973484"/>
    <lineage>
        <taxon>Bacteria</taxon>
        <taxon>Bacillati</taxon>
        <taxon>Cyanobacteriota</taxon>
        <taxon>Cyanophyceae</taxon>
        <taxon>Leptolyngbyales</taxon>
        <taxon>Leptolyngbyaceae</taxon>
        <taxon>Leptolyngbya group</taxon>
        <taxon>Leptolyngbya</taxon>
    </lineage>
</organism>
<evidence type="ECO:0000259" key="1">
    <source>
        <dbReference type="Pfam" id="PF03869"/>
    </source>
</evidence>
<feature type="domain" description="Arc-like DNA binding" evidence="1">
    <location>
        <begin position="12"/>
        <end position="40"/>
    </location>
</feature>
<dbReference type="GO" id="GO:0003677">
    <property type="term" value="F:DNA binding"/>
    <property type="evidence" value="ECO:0007669"/>
    <property type="project" value="InterPro"/>
</dbReference>
<dbReference type="InterPro" id="IPR010985">
    <property type="entry name" value="Ribbon_hlx_hlx"/>
</dbReference>
<name>A0A1Z4JH84_LEPBY</name>
<dbReference type="InterPro" id="IPR005569">
    <property type="entry name" value="Arc_DNA-bd_dom"/>
</dbReference>
<dbReference type="AlphaFoldDB" id="A0A1Z4JH84"/>
<evidence type="ECO:0000313" key="3">
    <source>
        <dbReference type="Proteomes" id="UP000217895"/>
    </source>
</evidence>
<dbReference type="Proteomes" id="UP000217895">
    <property type="component" value="Chromosome"/>
</dbReference>
<sequence length="76" mass="8195">MNASDTISTEVTLPINLYQAIAHRAQGQGKSVNSEIVSLLASLIDDSSLAQEFADWEAASDEDWINLDATLASQEN</sequence>
<dbReference type="InterPro" id="IPR013321">
    <property type="entry name" value="Arc_rbn_hlx_hlx"/>
</dbReference>
<accession>A0A1Z4JH84</accession>
<dbReference type="Gene3D" id="1.10.1220.10">
    <property type="entry name" value="Met repressor-like"/>
    <property type="match status" value="1"/>
</dbReference>
<gene>
    <name evidence="2" type="ORF">NIES2135_29650</name>
</gene>
<dbReference type="GO" id="GO:0006355">
    <property type="term" value="P:regulation of DNA-templated transcription"/>
    <property type="evidence" value="ECO:0007669"/>
    <property type="project" value="InterPro"/>
</dbReference>